<proteinExistence type="predicted"/>
<evidence type="ECO:0000313" key="1">
    <source>
        <dbReference type="EMBL" id="SFO86110.1"/>
    </source>
</evidence>
<name>A0A1I5KM19_9SPHN</name>
<dbReference type="PANTHER" id="PTHR43762:SF1">
    <property type="entry name" value="D-ARABINONO-1,4-LACTONE OXIDASE"/>
    <property type="match status" value="1"/>
</dbReference>
<dbReference type="InterPro" id="IPR016169">
    <property type="entry name" value="FAD-bd_PCMH_sub2"/>
</dbReference>
<dbReference type="GO" id="GO:0050660">
    <property type="term" value="F:flavin adenine dinucleotide binding"/>
    <property type="evidence" value="ECO:0007669"/>
    <property type="project" value="InterPro"/>
</dbReference>
<dbReference type="Gene3D" id="3.30.465.10">
    <property type="match status" value="1"/>
</dbReference>
<dbReference type="STRING" id="604088.SAMN04488060_0365"/>
<evidence type="ECO:0000313" key="2">
    <source>
        <dbReference type="Proteomes" id="UP000199331"/>
    </source>
</evidence>
<dbReference type="RefSeq" id="WP_090476774.1">
    <property type="nucleotide sequence ID" value="NZ_FOWZ01000001.1"/>
</dbReference>
<dbReference type="PANTHER" id="PTHR43762">
    <property type="entry name" value="L-GULONOLACTONE OXIDASE"/>
    <property type="match status" value="1"/>
</dbReference>
<reference evidence="2" key="1">
    <citation type="submission" date="2016-10" db="EMBL/GenBank/DDBJ databases">
        <authorList>
            <person name="Varghese N."/>
            <person name="Submissions S."/>
        </authorList>
    </citation>
    <scope>NUCLEOTIDE SEQUENCE [LARGE SCALE GENOMIC DNA]</scope>
    <source>
        <strain evidence="2">CGMCC 1.7715</strain>
    </source>
</reference>
<dbReference type="SUPFAM" id="SSF56176">
    <property type="entry name" value="FAD-binding/transporter-associated domain-like"/>
    <property type="match status" value="1"/>
</dbReference>
<dbReference type="InterPro" id="IPR010031">
    <property type="entry name" value="FAD_lactone_oxidase-like"/>
</dbReference>
<sequence>MRIERKRGGPWVNEHRSIFKFMRRTVEIQEDAADDVASVLAQRGDAMGELIDYEAKRDRELCVTGSGWSQSKLFHGLSSHVTTDGDEGIWPVPDEAFLEGIEHRRRYVLVTGGTKIHRLMDWLGKPGRDLSLRTAGSHKGQSVAGMVATGSHGSTLDETGCETHVRGMVLSTGKGEGIWLGDPDKPVLKDEWIARFATPGDPAHFAAARVHLGGMGFVSAYLIEAVEEFYCGLVKRARKLPADWADLVAQGRFAEAMGDITQGRTPHYYELTFDPFAADDEEVLETIWLDIETTVKPTLDAAPVSRTSFEALGEQAARGVKQITENPLASEMIEARLRDLIDVPGMIFDDFKEHACDERDVPRTLSQLTAQWEPHRLFGLRVDVYNAAFAVPLERLPEALRIAREMAAGTEDNIRTFSKDFVYTVRFAKKSPAAMGFLKFDNNAIINIDGLPKNFLLGTDAHVAARRLQYLFKKAGISFTMHWGKDAQMDAADIRDQYGAAVDAYRAARKALLGERDEVFISPALERWGLA</sequence>
<dbReference type="GO" id="GO:0016899">
    <property type="term" value="F:oxidoreductase activity, acting on the CH-OH group of donors, oxygen as acceptor"/>
    <property type="evidence" value="ECO:0007669"/>
    <property type="project" value="InterPro"/>
</dbReference>
<dbReference type="Proteomes" id="UP000199331">
    <property type="component" value="Unassembled WGS sequence"/>
</dbReference>
<organism evidence="1 2">
    <name type="scientific">Qipengyuania nanhaisediminis</name>
    <dbReference type="NCBI Taxonomy" id="604088"/>
    <lineage>
        <taxon>Bacteria</taxon>
        <taxon>Pseudomonadati</taxon>
        <taxon>Pseudomonadota</taxon>
        <taxon>Alphaproteobacteria</taxon>
        <taxon>Sphingomonadales</taxon>
        <taxon>Erythrobacteraceae</taxon>
        <taxon>Qipengyuania</taxon>
    </lineage>
</organism>
<evidence type="ECO:0008006" key="3">
    <source>
        <dbReference type="Google" id="ProtNLM"/>
    </source>
</evidence>
<protein>
    <recommendedName>
        <fullName evidence="3">FAD binding domain-containing protein</fullName>
    </recommendedName>
</protein>
<gene>
    <name evidence="1" type="ORF">SAMN04488060_0365</name>
</gene>
<dbReference type="OrthoDB" id="9800184at2"/>
<dbReference type="EMBL" id="FOWZ01000001">
    <property type="protein sequence ID" value="SFO86110.1"/>
    <property type="molecule type" value="Genomic_DNA"/>
</dbReference>
<dbReference type="InterPro" id="IPR036318">
    <property type="entry name" value="FAD-bd_PCMH-like_sf"/>
</dbReference>
<keyword evidence="2" id="KW-1185">Reference proteome</keyword>
<dbReference type="AlphaFoldDB" id="A0A1I5KM19"/>
<accession>A0A1I5KM19</accession>